<keyword evidence="3" id="KW-1003">Cell membrane</keyword>
<dbReference type="AlphaFoldDB" id="A0A397NIA5"/>
<keyword evidence="5 7" id="KW-1133">Transmembrane helix</keyword>
<evidence type="ECO:0000256" key="4">
    <source>
        <dbReference type="ARBA" id="ARBA00022692"/>
    </source>
</evidence>
<comment type="subcellular location">
    <subcellularLocation>
        <location evidence="1">Cell membrane</location>
        <topology evidence="1">Multi-pass membrane protein</topology>
    </subcellularLocation>
</comment>
<dbReference type="InterPro" id="IPR003370">
    <property type="entry name" value="Chromate_transpt"/>
</dbReference>
<feature type="transmembrane region" description="Helical" evidence="7">
    <location>
        <begin position="107"/>
        <end position="124"/>
    </location>
</feature>
<feature type="transmembrane region" description="Helical" evidence="7">
    <location>
        <begin position="75"/>
        <end position="95"/>
    </location>
</feature>
<dbReference type="GO" id="GO:0015109">
    <property type="term" value="F:chromate transmembrane transporter activity"/>
    <property type="evidence" value="ECO:0007669"/>
    <property type="project" value="InterPro"/>
</dbReference>
<feature type="transmembrane region" description="Helical" evidence="7">
    <location>
        <begin position="155"/>
        <end position="174"/>
    </location>
</feature>
<evidence type="ECO:0000256" key="3">
    <source>
        <dbReference type="ARBA" id="ARBA00022475"/>
    </source>
</evidence>
<dbReference type="EMBL" id="QXDC01000004">
    <property type="protein sequence ID" value="RIA37272.1"/>
    <property type="molecule type" value="Genomic_DNA"/>
</dbReference>
<evidence type="ECO:0000256" key="5">
    <source>
        <dbReference type="ARBA" id="ARBA00022989"/>
    </source>
</evidence>
<sequence>MNLFELYIVFLRGSLTAFSGLASLPVIQDSLVIHSHVLTAAQLNEAVMITRGVPGPVGLYFVSVGYFVAGIPGAITGWLATITPAFLIIPMTHFVGRKMKNPRVRSILDAVITASAGLLVASAIPLAKDALTNPVDIVIALVSFAFLLRTNIDTIWILLAAGVISTNVHALGVLQSLT</sequence>
<evidence type="ECO:0000313" key="9">
    <source>
        <dbReference type="Proteomes" id="UP000266568"/>
    </source>
</evidence>
<organism evidence="8 9">
    <name type="scientific">Hephaestia caeni</name>
    <dbReference type="NCBI Taxonomy" id="645617"/>
    <lineage>
        <taxon>Bacteria</taxon>
        <taxon>Pseudomonadati</taxon>
        <taxon>Pseudomonadota</taxon>
        <taxon>Alphaproteobacteria</taxon>
        <taxon>Sphingomonadales</taxon>
        <taxon>Sphingomonadaceae</taxon>
        <taxon>Hephaestia</taxon>
    </lineage>
</organism>
<comment type="caution">
    <text evidence="8">The sequence shown here is derived from an EMBL/GenBank/DDBJ whole genome shotgun (WGS) entry which is preliminary data.</text>
</comment>
<accession>A0A397NIA5</accession>
<feature type="transmembrane region" description="Helical" evidence="7">
    <location>
        <begin position="48"/>
        <end position="69"/>
    </location>
</feature>
<dbReference type="InterPro" id="IPR052518">
    <property type="entry name" value="CHR_Transporter"/>
</dbReference>
<keyword evidence="6 7" id="KW-0472">Membrane</keyword>
<dbReference type="RefSeq" id="WP_119036629.1">
    <property type="nucleotide sequence ID" value="NZ_QXDC01000004.1"/>
</dbReference>
<dbReference type="GO" id="GO:0005886">
    <property type="term" value="C:plasma membrane"/>
    <property type="evidence" value="ECO:0007669"/>
    <property type="project" value="UniProtKB-SubCell"/>
</dbReference>
<feature type="transmembrane region" description="Helical" evidence="7">
    <location>
        <begin position="130"/>
        <end position="148"/>
    </location>
</feature>
<dbReference type="PANTHER" id="PTHR43663:SF1">
    <property type="entry name" value="CHROMATE TRANSPORTER"/>
    <property type="match status" value="1"/>
</dbReference>
<keyword evidence="9" id="KW-1185">Reference proteome</keyword>
<dbReference type="PANTHER" id="PTHR43663">
    <property type="entry name" value="CHROMATE TRANSPORT PROTEIN-RELATED"/>
    <property type="match status" value="1"/>
</dbReference>
<keyword evidence="4 7" id="KW-0812">Transmembrane</keyword>
<proteinExistence type="inferred from homology"/>
<protein>
    <submittedName>
        <fullName evidence="8">Chromate transport protein ChrA</fullName>
    </submittedName>
</protein>
<comment type="similarity">
    <text evidence="2">Belongs to the chromate ion transporter (CHR) (TC 2.A.51) family.</text>
</comment>
<evidence type="ECO:0000256" key="1">
    <source>
        <dbReference type="ARBA" id="ARBA00004651"/>
    </source>
</evidence>
<evidence type="ECO:0000256" key="7">
    <source>
        <dbReference type="SAM" id="Phobius"/>
    </source>
</evidence>
<name>A0A397NIA5_9SPHN</name>
<evidence type="ECO:0000313" key="8">
    <source>
        <dbReference type="EMBL" id="RIA37272.1"/>
    </source>
</evidence>
<dbReference type="Pfam" id="PF02417">
    <property type="entry name" value="Chromate_transp"/>
    <property type="match status" value="1"/>
</dbReference>
<feature type="transmembrane region" description="Helical" evidence="7">
    <location>
        <begin position="6"/>
        <end position="27"/>
    </location>
</feature>
<evidence type="ECO:0000256" key="2">
    <source>
        <dbReference type="ARBA" id="ARBA00005262"/>
    </source>
</evidence>
<reference evidence="8 9" key="1">
    <citation type="submission" date="2018-08" db="EMBL/GenBank/DDBJ databases">
        <title>Genomic Encyclopedia of Type Strains, Phase IV (KMG-IV): sequencing the most valuable type-strain genomes for metagenomic binning, comparative biology and taxonomic classification.</title>
        <authorList>
            <person name="Goeker M."/>
        </authorList>
    </citation>
    <scope>NUCLEOTIDE SEQUENCE [LARGE SCALE GENOMIC DNA]</scope>
    <source>
        <strain evidence="8 9">DSM 25527</strain>
    </source>
</reference>
<evidence type="ECO:0000256" key="6">
    <source>
        <dbReference type="ARBA" id="ARBA00023136"/>
    </source>
</evidence>
<gene>
    <name evidence="8" type="ORF">DFR49_3150</name>
</gene>
<dbReference type="OrthoDB" id="556585at2"/>
<dbReference type="Proteomes" id="UP000266568">
    <property type="component" value="Unassembled WGS sequence"/>
</dbReference>